<evidence type="ECO:0000313" key="1">
    <source>
        <dbReference type="EMBL" id="MBU8876734.1"/>
    </source>
</evidence>
<proteinExistence type="predicted"/>
<name>A0ABS6IQ41_9HYPH</name>
<reference evidence="1 2" key="1">
    <citation type="submission" date="2021-06" db="EMBL/GenBank/DDBJ databases">
        <authorList>
            <person name="Lee D.H."/>
        </authorList>
    </citation>
    <scope>NUCLEOTIDE SEQUENCE [LARGE SCALE GENOMIC DNA]</scope>
    <source>
        <strain evidence="1 2">MMS21-HV4-11</strain>
    </source>
</reference>
<organism evidence="1 2">
    <name type="scientific">Reyranella humidisoli</name>
    <dbReference type="NCBI Taxonomy" id="2849149"/>
    <lineage>
        <taxon>Bacteria</taxon>
        <taxon>Pseudomonadati</taxon>
        <taxon>Pseudomonadota</taxon>
        <taxon>Alphaproteobacteria</taxon>
        <taxon>Hyphomicrobiales</taxon>
        <taxon>Reyranellaceae</taxon>
        <taxon>Reyranella</taxon>
    </lineage>
</organism>
<dbReference type="InterPro" id="IPR011518">
    <property type="entry name" value="Transposase_36"/>
</dbReference>
<dbReference type="EMBL" id="JAHOPB010000002">
    <property type="protein sequence ID" value="MBU8876734.1"/>
    <property type="molecule type" value="Genomic_DNA"/>
</dbReference>
<keyword evidence="2" id="KW-1185">Reference proteome</keyword>
<protein>
    <submittedName>
        <fullName evidence="1">Uncharacterized protein</fullName>
    </submittedName>
</protein>
<evidence type="ECO:0000313" key="2">
    <source>
        <dbReference type="Proteomes" id="UP000727907"/>
    </source>
</evidence>
<gene>
    <name evidence="1" type="ORF">KQ910_23365</name>
</gene>
<comment type="caution">
    <text evidence="1">The sequence shown here is derived from an EMBL/GenBank/DDBJ whole genome shotgun (WGS) entry which is preliminary data.</text>
</comment>
<dbReference type="Proteomes" id="UP000727907">
    <property type="component" value="Unassembled WGS sequence"/>
</dbReference>
<sequence length="45" mass="5063">MRCELAPNSYRAGTKVAEADFDALNISRHELNGKWNYAIAPRTNP</sequence>
<accession>A0ABS6IQ41</accession>
<dbReference type="Pfam" id="PF07592">
    <property type="entry name" value="DDE_Tnp_ISAZ013"/>
    <property type="match status" value="1"/>
</dbReference>